<dbReference type="InterPro" id="IPR019076">
    <property type="entry name" value="Spore_lipoprot_YhcN/YlaJ-like"/>
</dbReference>
<reference evidence="3" key="1">
    <citation type="journal article" date="2019" name="Int. J. Syst. Evol. Microbiol.">
        <title>The Global Catalogue of Microorganisms (GCM) 10K type strain sequencing project: providing services to taxonomists for standard genome sequencing and annotation.</title>
        <authorList>
            <consortium name="The Broad Institute Genomics Platform"/>
            <consortium name="The Broad Institute Genome Sequencing Center for Infectious Disease"/>
            <person name="Wu L."/>
            <person name="Ma J."/>
        </authorList>
    </citation>
    <scope>NUCLEOTIDE SEQUENCE [LARGE SCALE GENOMIC DNA]</scope>
    <source>
        <strain evidence="3">CCUG 53270</strain>
    </source>
</reference>
<dbReference type="EMBL" id="JBHTLU010000012">
    <property type="protein sequence ID" value="MFD1219714.1"/>
    <property type="molecule type" value="Genomic_DNA"/>
</dbReference>
<feature type="chain" id="PRO_5045693742" evidence="1">
    <location>
        <begin position="21"/>
        <end position="242"/>
    </location>
</feature>
<sequence>MKWRSTVWQAGLIGSMLLLAAGCGHDQNRNKELGAGLESKDHHALYDRGTFNNENSTLGVKPKWENAQPSRPQADNPGAFQQLDMTNYHLSKTFRFAPELSNQIEKMPGVHQATILLTETNAYVAIILDGHNIDAEAHPEMMANPISPKGGVGLFGTNKGNGMMNWGDPAGLTHAMASRIKGQVLAMEPRLQRVFVSANPNFVQRIRFYVKEYQKGVDLSVYMNEFNTMIQRVFPNDTNTRR</sequence>
<evidence type="ECO:0000256" key="1">
    <source>
        <dbReference type="SAM" id="SignalP"/>
    </source>
</evidence>
<protein>
    <submittedName>
        <fullName evidence="2">YhcN/YlaJ family sporulation lipoprotein</fullName>
    </submittedName>
</protein>
<evidence type="ECO:0000313" key="3">
    <source>
        <dbReference type="Proteomes" id="UP001597180"/>
    </source>
</evidence>
<gene>
    <name evidence="2" type="ORF">ACFQ4B_06265</name>
</gene>
<comment type="caution">
    <text evidence="2">The sequence shown here is derived from an EMBL/GenBank/DDBJ whole genome shotgun (WGS) entry which is preliminary data.</text>
</comment>
<evidence type="ECO:0000313" key="2">
    <source>
        <dbReference type="EMBL" id="MFD1219714.1"/>
    </source>
</evidence>
<dbReference type="Pfam" id="PF09580">
    <property type="entry name" value="Spore_YhcN_YlaJ"/>
    <property type="match status" value="2"/>
</dbReference>
<keyword evidence="2" id="KW-0449">Lipoprotein</keyword>
<name>A0ABW3UH99_9BACL</name>
<dbReference type="Proteomes" id="UP001597180">
    <property type="component" value="Unassembled WGS sequence"/>
</dbReference>
<accession>A0ABW3UH99</accession>
<proteinExistence type="predicted"/>
<dbReference type="RefSeq" id="WP_345594740.1">
    <property type="nucleotide sequence ID" value="NZ_BAABJG010000055.1"/>
</dbReference>
<keyword evidence="1" id="KW-0732">Signal</keyword>
<dbReference type="PROSITE" id="PS51257">
    <property type="entry name" value="PROKAR_LIPOPROTEIN"/>
    <property type="match status" value="1"/>
</dbReference>
<keyword evidence="3" id="KW-1185">Reference proteome</keyword>
<organism evidence="2 3">
    <name type="scientific">Paenibacillus vulneris</name>
    <dbReference type="NCBI Taxonomy" id="1133364"/>
    <lineage>
        <taxon>Bacteria</taxon>
        <taxon>Bacillati</taxon>
        <taxon>Bacillota</taxon>
        <taxon>Bacilli</taxon>
        <taxon>Bacillales</taxon>
        <taxon>Paenibacillaceae</taxon>
        <taxon>Paenibacillus</taxon>
    </lineage>
</organism>
<feature type="signal peptide" evidence="1">
    <location>
        <begin position="1"/>
        <end position="20"/>
    </location>
</feature>